<sequence length="79" mass="8765">MEPYGYSLPVPIPDKGGGKRVKVHGIGYLEENNYCNTEQFSVSGKIPPVKLSLNRYYWSTTWGGLLSGMCFYLGGLCLL</sequence>
<dbReference type="Proteomes" id="UP000541444">
    <property type="component" value="Unassembled WGS sequence"/>
</dbReference>
<keyword evidence="3" id="KW-1185">Reference proteome</keyword>
<keyword evidence="1" id="KW-1133">Transmembrane helix</keyword>
<evidence type="ECO:0000313" key="2">
    <source>
        <dbReference type="EMBL" id="KAF6134883.1"/>
    </source>
</evidence>
<dbReference type="EMBL" id="JACGCM010002827">
    <property type="protein sequence ID" value="KAF6134883.1"/>
    <property type="molecule type" value="Genomic_DNA"/>
</dbReference>
<protein>
    <submittedName>
        <fullName evidence="2">Uncharacterized protein</fullName>
    </submittedName>
</protein>
<organism evidence="2 3">
    <name type="scientific">Kingdonia uniflora</name>
    <dbReference type="NCBI Taxonomy" id="39325"/>
    <lineage>
        <taxon>Eukaryota</taxon>
        <taxon>Viridiplantae</taxon>
        <taxon>Streptophyta</taxon>
        <taxon>Embryophyta</taxon>
        <taxon>Tracheophyta</taxon>
        <taxon>Spermatophyta</taxon>
        <taxon>Magnoliopsida</taxon>
        <taxon>Ranunculales</taxon>
        <taxon>Circaeasteraceae</taxon>
        <taxon>Kingdonia</taxon>
    </lineage>
</organism>
<reference evidence="2 3" key="1">
    <citation type="journal article" date="2020" name="IScience">
        <title>Genome Sequencing of the Endangered Kingdonia uniflora (Circaeasteraceae, Ranunculales) Reveals Potential Mechanisms of Evolutionary Specialization.</title>
        <authorList>
            <person name="Sun Y."/>
            <person name="Deng T."/>
            <person name="Zhang A."/>
            <person name="Moore M.J."/>
            <person name="Landis J.B."/>
            <person name="Lin N."/>
            <person name="Zhang H."/>
            <person name="Zhang X."/>
            <person name="Huang J."/>
            <person name="Zhang X."/>
            <person name="Sun H."/>
            <person name="Wang H."/>
        </authorList>
    </citation>
    <scope>NUCLEOTIDE SEQUENCE [LARGE SCALE GENOMIC DNA]</scope>
    <source>
        <strain evidence="2">TB1705</strain>
        <tissue evidence="2">Leaf</tissue>
    </source>
</reference>
<comment type="caution">
    <text evidence="2">The sequence shown here is derived from an EMBL/GenBank/DDBJ whole genome shotgun (WGS) entry which is preliminary data.</text>
</comment>
<proteinExistence type="predicted"/>
<keyword evidence="1" id="KW-0472">Membrane</keyword>
<gene>
    <name evidence="2" type="ORF">GIB67_002284</name>
</gene>
<keyword evidence="1" id="KW-0812">Transmembrane</keyword>
<name>A0A7J7KWZ6_9MAGN</name>
<accession>A0A7J7KWZ6</accession>
<dbReference type="AlphaFoldDB" id="A0A7J7KWZ6"/>
<evidence type="ECO:0000256" key="1">
    <source>
        <dbReference type="SAM" id="Phobius"/>
    </source>
</evidence>
<evidence type="ECO:0000313" key="3">
    <source>
        <dbReference type="Proteomes" id="UP000541444"/>
    </source>
</evidence>
<feature type="transmembrane region" description="Helical" evidence="1">
    <location>
        <begin position="56"/>
        <end position="78"/>
    </location>
</feature>